<gene>
    <name evidence="5" type="ORF">DFR27_0237</name>
</gene>
<evidence type="ECO:0000256" key="1">
    <source>
        <dbReference type="ARBA" id="ARBA00010688"/>
    </source>
</evidence>
<keyword evidence="2" id="KW-0808">Transferase</keyword>
<evidence type="ECO:0000313" key="6">
    <source>
        <dbReference type="Proteomes" id="UP000267187"/>
    </source>
</evidence>
<accession>A0A3M0AF21</accession>
<dbReference type="EMBL" id="REFJ01000001">
    <property type="protein sequence ID" value="RMA82289.1"/>
    <property type="molecule type" value="Genomic_DNA"/>
</dbReference>
<dbReference type="PROSITE" id="PS00584">
    <property type="entry name" value="PFKB_KINASES_2"/>
    <property type="match status" value="1"/>
</dbReference>
<dbReference type="CDD" id="cd01166">
    <property type="entry name" value="KdgK"/>
    <property type="match status" value="1"/>
</dbReference>
<feature type="domain" description="Carbohydrate kinase PfkB" evidence="4">
    <location>
        <begin position="9"/>
        <end position="311"/>
    </location>
</feature>
<dbReference type="GO" id="GO:0005829">
    <property type="term" value="C:cytosol"/>
    <property type="evidence" value="ECO:0007669"/>
    <property type="project" value="TreeGrafter"/>
</dbReference>
<keyword evidence="6" id="KW-1185">Reference proteome</keyword>
<organism evidence="5 6">
    <name type="scientific">Umboniibacter marinipuniceus</name>
    <dbReference type="NCBI Taxonomy" id="569599"/>
    <lineage>
        <taxon>Bacteria</taxon>
        <taxon>Pseudomonadati</taxon>
        <taxon>Pseudomonadota</taxon>
        <taxon>Gammaproteobacteria</taxon>
        <taxon>Cellvibrionales</taxon>
        <taxon>Cellvibrionaceae</taxon>
        <taxon>Umboniibacter</taxon>
    </lineage>
</organism>
<dbReference type="InterPro" id="IPR002173">
    <property type="entry name" value="Carboh/pur_kinase_PfkB_CS"/>
</dbReference>
<dbReference type="InterPro" id="IPR011611">
    <property type="entry name" value="PfkB_dom"/>
</dbReference>
<dbReference type="PANTHER" id="PTHR43085:SF15">
    <property type="entry name" value="2-DEHYDRO-3-DEOXYGLUCONOKINASE"/>
    <property type="match status" value="1"/>
</dbReference>
<dbReference type="Pfam" id="PF00294">
    <property type="entry name" value="PfkB"/>
    <property type="match status" value="1"/>
</dbReference>
<dbReference type="InterPro" id="IPR029056">
    <property type="entry name" value="Ribokinase-like"/>
</dbReference>
<dbReference type="SUPFAM" id="SSF53613">
    <property type="entry name" value="Ribokinase-like"/>
    <property type="match status" value="1"/>
</dbReference>
<dbReference type="GO" id="GO:0042840">
    <property type="term" value="P:D-glucuronate catabolic process"/>
    <property type="evidence" value="ECO:0007669"/>
    <property type="project" value="TreeGrafter"/>
</dbReference>
<dbReference type="GO" id="GO:0008673">
    <property type="term" value="F:2-dehydro-3-deoxygluconokinase activity"/>
    <property type="evidence" value="ECO:0007669"/>
    <property type="project" value="TreeGrafter"/>
</dbReference>
<dbReference type="InterPro" id="IPR050306">
    <property type="entry name" value="PfkB_Carbo_kinase"/>
</dbReference>
<dbReference type="Gene3D" id="3.40.1190.20">
    <property type="match status" value="1"/>
</dbReference>
<dbReference type="GO" id="GO:0019698">
    <property type="term" value="P:D-galacturonate catabolic process"/>
    <property type="evidence" value="ECO:0007669"/>
    <property type="project" value="TreeGrafter"/>
</dbReference>
<protein>
    <submittedName>
        <fullName evidence="5">2-keto-3-deoxygluconate kinase</fullName>
    </submittedName>
</protein>
<proteinExistence type="inferred from homology"/>
<evidence type="ECO:0000256" key="3">
    <source>
        <dbReference type="ARBA" id="ARBA00022777"/>
    </source>
</evidence>
<dbReference type="AlphaFoldDB" id="A0A3M0AF21"/>
<dbReference type="RefSeq" id="WP_121875631.1">
    <property type="nucleotide sequence ID" value="NZ_REFJ01000001.1"/>
</dbReference>
<comment type="similarity">
    <text evidence="1">Belongs to the carbohydrate kinase PfkB family.</text>
</comment>
<evidence type="ECO:0000313" key="5">
    <source>
        <dbReference type="EMBL" id="RMA82289.1"/>
    </source>
</evidence>
<keyword evidence="3 5" id="KW-0418">Kinase</keyword>
<reference evidence="5 6" key="1">
    <citation type="submission" date="2018-10" db="EMBL/GenBank/DDBJ databases">
        <title>Genomic Encyclopedia of Type Strains, Phase IV (KMG-IV): sequencing the most valuable type-strain genomes for metagenomic binning, comparative biology and taxonomic classification.</title>
        <authorList>
            <person name="Goeker M."/>
        </authorList>
    </citation>
    <scope>NUCLEOTIDE SEQUENCE [LARGE SCALE GENOMIC DNA]</scope>
    <source>
        <strain evidence="5 6">DSM 25080</strain>
    </source>
</reference>
<evidence type="ECO:0000259" key="4">
    <source>
        <dbReference type="Pfam" id="PF00294"/>
    </source>
</evidence>
<sequence>MITFAETNKKIAIIGECMAEVSQLSLQPGEASSDAKLSFGGDTLNCAIYMAREGVSPAFITSIGDDFVSDWMLSCWQEEAVDCQYVSQEPGSAPGLYAIRTDSDGERSFTYWRSGSPASRMFDSETKINRVFTALEQFDLVFLSGISLAIISDQDKEQIIERLGHYRKAGGLVVFDGNYRQQLWDSLASTRLWYDRLYKEVDIALATLDDEQKIYPGSTQEDVAERLLASGVSEVVLKLGEKGCSIYDPSTQKGIAVSTTPVKPVDTTSAGDSFNGAYLAQRIQGENPLEAAKHANQVAAHVVMHKGAIVPKSIYGVEK</sequence>
<dbReference type="GO" id="GO:0006974">
    <property type="term" value="P:DNA damage response"/>
    <property type="evidence" value="ECO:0007669"/>
    <property type="project" value="TreeGrafter"/>
</dbReference>
<dbReference type="Proteomes" id="UP000267187">
    <property type="component" value="Unassembled WGS sequence"/>
</dbReference>
<evidence type="ECO:0000256" key="2">
    <source>
        <dbReference type="ARBA" id="ARBA00022679"/>
    </source>
</evidence>
<name>A0A3M0AF21_9GAMM</name>
<comment type="caution">
    <text evidence="5">The sequence shown here is derived from an EMBL/GenBank/DDBJ whole genome shotgun (WGS) entry which is preliminary data.</text>
</comment>
<dbReference type="PANTHER" id="PTHR43085">
    <property type="entry name" value="HEXOKINASE FAMILY MEMBER"/>
    <property type="match status" value="1"/>
</dbReference>